<dbReference type="Pfam" id="PF01047">
    <property type="entry name" value="MarR"/>
    <property type="match status" value="1"/>
</dbReference>
<proteinExistence type="predicted"/>
<dbReference type="EMBL" id="BAAABY010000033">
    <property type="protein sequence ID" value="GAA0478477.1"/>
    <property type="molecule type" value="Genomic_DNA"/>
</dbReference>
<dbReference type="Gene3D" id="1.10.287.100">
    <property type="match status" value="1"/>
</dbReference>
<reference evidence="2 3" key="1">
    <citation type="journal article" date="2019" name="Int. J. Syst. Evol. Microbiol.">
        <title>The Global Catalogue of Microorganisms (GCM) 10K type strain sequencing project: providing services to taxonomists for standard genome sequencing and annotation.</title>
        <authorList>
            <consortium name="The Broad Institute Genomics Platform"/>
            <consortium name="The Broad Institute Genome Sequencing Center for Infectious Disease"/>
            <person name="Wu L."/>
            <person name="Ma J."/>
        </authorList>
    </citation>
    <scope>NUCLEOTIDE SEQUENCE [LARGE SCALE GENOMIC DNA]</scope>
    <source>
        <strain evidence="2 3">JCM 4805</strain>
    </source>
</reference>
<dbReference type="InterPro" id="IPR036388">
    <property type="entry name" value="WH-like_DNA-bd_sf"/>
</dbReference>
<dbReference type="Gene3D" id="1.10.10.10">
    <property type="entry name" value="Winged helix-like DNA-binding domain superfamily/Winged helix DNA-binding domain"/>
    <property type="match status" value="1"/>
</dbReference>
<dbReference type="InterPro" id="IPR036390">
    <property type="entry name" value="WH_DNA-bd_sf"/>
</dbReference>
<dbReference type="SMART" id="SM00347">
    <property type="entry name" value="HTH_MARR"/>
    <property type="match status" value="1"/>
</dbReference>
<dbReference type="InterPro" id="IPR052526">
    <property type="entry name" value="HTH-type_Bedaq_tolerance"/>
</dbReference>
<organism evidence="2 3">
    <name type="scientific">Streptomyces olivaceiscleroticus</name>
    <dbReference type="NCBI Taxonomy" id="68245"/>
    <lineage>
        <taxon>Bacteria</taxon>
        <taxon>Bacillati</taxon>
        <taxon>Actinomycetota</taxon>
        <taxon>Actinomycetes</taxon>
        <taxon>Kitasatosporales</taxon>
        <taxon>Streptomycetaceae</taxon>
        <taxon>Streptomyces</taxon>
    </lineage>
</organism>
<keyword evidence="3" id="KW-1185">Reference proteome</keyword>
<dbReference type="InterPro" id="IPR000835">
    <property type="entry name" value="HTH_MarR-typ"/>
</dbReference>
<dbReference type="RefSeq" id="WP_052868559.1">
    <property type="nucleotide sequence ID" value="NZ_BAAABY010000033.1"/>
</dbReference>
<accession>A0ABN1AJX0</accession>
<name>A0ABN1AJX0_9ACTN</name>
<dbReference type="PANTHER" id="PTHR39515:SF2">
    <property type="entry name" value="HTH-TYPE TRANSCRIPTIONAL REGULATOR RV0880"/>
    <property type="match status" value="1"/>
</dbReference>
<comment type="caution">
    <text evidence="2">The sequence shown here is derived from an EMBL/GenBank/DDBJ whole genome shotgun (WGS) entry which is preliminary data.</text>
</comment>
<feature type="domain" description="HTH marR-type" evidence="1">
    <location>
        <begin position="6"/>
        <end position="142"/>
    </location>
</feature>
<dbReference type="PANTHER" id="PTHR39515">
    <property type="entry name" value="CONSERVED PROTEIN"/>
    <property type="match status" value="1"/>
</dbReference>
<sequence length="143" mass="15448">MPGKEHEQLVTDLGAAVGLLMRRLRAESPGDGITPTQRAVCARLDLEGPATTAALARAELVRPQSMRVTLAALEERGVVARSPHPTDGRQVVFALTEEGREVLAGLRRAKQNWLSVAIAEHTTPDEQRVLAEAAALLKRLTET</sequence>
<dbReference type="PROSITE" id="PS50995">
    <property type="entry name" value="HTH_MARR_2"/>
    <property type="match status" value="1"/>
</dbReference>
<dbReference type="SUPFAM" id="SSF46785">
    <property type="entry name" value="Winged helix' DNA-binding domain"/>
    <property type="match status" value="1"/>
</dbReference>
<protein>
    <submittedName>
        <fullName evidence="2">MarR family transcriptional regulator</fullName>
    </submittedName>
</protein>
<evidence type="ECO:0000313" key="3">
    <source>
        <dbReference type="Proteomes" id="UP001500909"/>
    </source>
</evidence>
<evidence type="ECO:0000313" key="2">
    <source>
        <dbReference type="EMBL" id="GAA0478477.1"/>
    </source>
</evidence>
<dbReference type="Proteomes" id="UP001500909">
    <property type="component" value="Unassembled WGS sequence"/>
</dbReference>
<evidence type="ECO:0000259" key="1">
    <source>
        <dbReference type="PROSITE" id="PS50995"/>
    </source>
</evidence>
<gene>
    <name evidence="2" type="ORF">GCM10010361_48820</name>
</gene>